<dbReference type="RefSeq" id="WP_213235575.1">
    <property type="nucleotide sequence ID" value="NZ_JAHBCL010000005.1"/>
</dbReference>
<keyword evidence="6" id="KW-0969">Cilium</keyword>
<evidence type="ECO:0000256" key="2">
    <source>
        <dbReference type="ARBA" id="ARBA00022795"/>
    </source>
</evidence>
<organism evidence="6 7">
    <name type="scientific">Fusibacter paucivorans</name>
    <dbReference type="NCBI Taxonomy" id="76009"/>
    <lineage>
        <taxon>Bacteria</taxon>
        <taxon>Bacillati</taxon>
        <taxon>Bacillota</taxon>
        <taxon>Clostridia</taxon>
        <taxon>Eubacteriales</taxon>
        <taxon>Eubacteriales Family XII. Incertae Sedis</taxon>
        <taxon>Fusibacter</taxon>
    </lineage>
</organism>
<keyword evidence="4 5" id="KW-0143">Chaperone</keyword>
<dbReference type="EMBL" id="JAHBCL010000005">
    <property type="protein sequence ID" value="MBS7525790.1"/>
    <property type="molecule type" value="Genomic_DNA"/>
</dbReference>
<comment type="subunit">
    <text evidence="5">Interacts with translational regulator CsrA and flagellin(s).</text>
</comment>
<proteinExistence type="inferred from homology"/>
<keyword evidence="6" id="KW-0966">Cell projection</keyword>
<protein>
    <recommendedName>
        <fullName evidence="5">Flagellar assembly factor FliW</fullName>
    </recommendedName>
</protein>
<evidence type="ECO:0000256" key="3">
    <source>
        <dbReference type="ARBA" id="ARBA00022845"/>
    </source>
</evidence>
<keyword evidence="2 5" id="KW-1005">Bacterial flagellum biogenesis</keyword>
<accession>A0ABS5PKT9</accession>
<evidence type="ECO:0000256" key="1">
    <source>
        <dbReference type="ARBA" id="ARBA00022490"/>
    </source>
</evidence>
<keyword evidence="1 5" id="KW-0963">Cytoplasm</keyword>
<evidence type="ECO:0000256" key="5">
    <source>
        <dbReference type="HAMAP-Rule" id="MF_01185"/>
    </source>
</evidence>
<dbReference type="Pfam" id="PF02623">
    <property type="entry name" value="FliW"/>
    <property type="match status" value="1"/>
</dbReference>
<dbReference type="InterPro" id="IPR024046">
    <property type="entry name" value="Flagellar_assmbl_FliW_dom_sf"/>
</dbReference>
<evidence type="ECO:0000313" key="7">
    <source>
        <dbReference type="Proteomes" id="UP000746471"/>
    </source>
</evidence>
<dbReference type="SUPFAM" id="SSF141457">
    <property type="entry name" value="BH3618-like"/>
    <property type="match status" value="1"/>
</dbReference>
<keyword evidence="6" id="KW-0282">Flagellum</keyword>
<keyword evidence="7" id="KW-1185">Reference proteome</keyword>
<dbReference type="PANTHER" id="PTHR39190">
    <property type="entry name" value="FLAGELLAR ASSEMBLY FACTOR FLIW"/>
    <property type="match status" value="1"/>
</dbReference>
<comment type="caution">
    <text evidence="6">The sequence shown here is derived from an EMBL/GenBank/DDBJ whole genome shotgun (WGS) entry which is preliminary data.</text>
</comment>
<sequence length="147" mass="16960">MEMKTTHLGTIQYDESNVIVFEDGIPGFEDEKDFIIVLSNDPELPFHYLQSIKREAISFMITNPFIFVNPYDFELTSEVVEQLEIKKPSDISIYSIVTIPEDLERTSINLVAPVVVNNTNNKAKQVVLQDYPIFKYFIFKADGKDEM</sequence>
<evidence type="ECO:0000313" key="6">
    <source>
        <dbReference type="EMBL" id="MBS7525790.1"/>
    </source>
</evidence>
<evidence type="ECO:0000256" key="4">
    <source>
        <dbReference type="ARBA" id="ARBA00023186"/>
    </source>
</evidence>
<keyword evidence="3 5" id="KW-0810">Translation regulation</keyword>
<comment type="subcellular location">
    <subcellularLocation>
        <location evidence="5">Cytoplasm</location>
    </subcellularLocation>
</comment>
<dbReference type="PANTHER" id="PTHR39190:SF1">
    <property type="entry name" value="FLAGELLAR ASSEMBLY FACTOR FLIW"/>
    <property type="match status" value="1"/>
</dbReference>
<reference evidence="6 7" key="1">
    <citation type="submission" date="2021-05" db="EMBL/GenBank/DDBJ databases">
        <title>Fusibacter ferrireducens sp. nov., an anaerobic, sulfur- and Fe-reducing bacterium isolated from the mangrove sediment.</title>
        <authorList>
            <person name="Qiu D."/>
        </authorList>
    </citation>
    <scope>NUCLEOTIDE SEQUENCE [LARGE SCALE GENOMIC DNA]</scope>
    <source>
        <strain evidence="6 7">DSM 12116</strain>
    </source>
</reference>
<comment type="similarity">
    <text evidence="5">Belongs to the FliW family.</text>
</comment>
<dbReference type="NCBIfam" id="NF009793">
    <property type="entry name" value="PRK13285.1-1"/>
    <property type="match status" value="1"/>
</dbReference>
<dbReference type="HAMAP" id="MF_01185">
    <property type="entry name" value="FliW"/>
    <property type="match status" value="1"/>
</dbReference>
<gene>
    <name evidence="5" type="primary">fliW</name>
    <name evidence="6" type="ORF">KHM83_03765</name>
</gene>
<dbReference type="Proteomes" id="UP000746471">
    <property type="component" value="Unassembled WGS sequence"/>
</dbReference>
<comment type="function">
    <text evidence="5">Acts as an anti-CsrA protein, binds CsrA and prevents it from repressing translation of its target genes, one of which is flagellin. Binds to flagellin and participates in the assembly of the flagellum.</text>
</comment>
<dbReference type="InterPro" id="IPR003775">
    <property type="entry name" value="Flagellar_assembly_factor_FliW"/>
</dbReference>
<dbReference type="Gene3D" id="2.30.290.10">
    <property type="entry name" value="BH3618-like"/>
    <property type="match status" value="1"/>
</dbReference>
<name>A0ABS5PKT9_9FIRM</name>